<evidence type="ECO:0000313" key="1">
    <source>
        <dbReference type="EMBL" id="KAI0032915.1"/>
    </source>
</evidence>
<dbReference type="EMBL" id="MU273532">
    <property type="protein sequence ID" value="KAI0032915.1"/>
    <property type="molecule type" value="Genomic_DNA"/>
</dbReference>
<evidence type="ECO:0000313" key="2">
    <source>
        <dbReference type="Proteomes" id="UP000814128"/>
    </source>
</evidence>
<gene>
    <name evidence="1" type="ORF">K488DRAFT_85370</name>
</gene>
<organism evidence="1 2">
    <name type="scientific">Vararia minispora EC-137</name>
    <dbReference type="NCBI Taxonomy" id="1314806"/>
    <lineage>
        <taxon>Eukaryota</taxon>
        <taxon>Fungi</taxon>
        <taxon>Dikarya</taxon>
        <taxon>Basidiomycota</taxon>
        <taxon>Agaricomycotina</taxon>
        <taxon>Agaricomycetes</taxon>
        <taxon>Russulales</taxon>
        <taxon>Lachnocladiaceae</taxon>
        <taxon>Vararia</taxon>
    </lineage>
</organism>
<dbReference type="Proteomes" id="UP000814128">
    <property type="component" value="Unassembled WGS sequence"/>
</dbReference>
<protein>
    <submittedName>
        <fullName evidence="1">Uncharacterized protein</fullName>
    </submittedName>
</protein>
<name>A0ACB8QMM3_9AGAM</name>
<keyword evidence="2" id="KW-1185">Reference proteome</keyword>
<reference evidence="1" key="1">
    <citation type="submission" date="2021-02" db="EMBL/GenBank/DDBJ databases">
        <authorList>
            <consortium name="DOE Joint Genome Institute"/>
            <person name="Ahrendt S."/>
            <person name="Looney B.P."/>
            <person name="Miyauchi S."/>
            <person name="Morin E."/>
            <person name="Drula E."/>
            <person name="Courty P.E."/>
            <person name="Chicoki N."/>
            <person name="Fauchery L."/>
            <person name="Kohler A."/>
            <person name="Kuo A."/>
            <person name="Labutti K."/>
            <person name="Pangilinan J."/>
            <person name="Lipzen A."/>
            <person name="Riley R."/>
            <person name="Andreopoulos W."/>
            <person name="He G."/>
            <person name="Johnson J."/>
            <person name="Barry K.W."/>
            <person name="Grigoriev I.V."/>
            <person name="Nagy L."/>
            <person name="Hibbett D."/>
            <person name="Henrissat B."/>
            <person name="Matheny P.B."/>
            <person name="Labbe J."/>
            <person name="Martin F."/>
        </authorList>
    </citation>
    <scope>NUCLEOTIDE SEQUENCE</scope>
    <source>
        <strain evidence="1">EC-137</strain>
    </source>
</reference>
<proteinExistence type="predicted"/>
<sequence length="170" mass="18985">MTTPTGALKAVINPLGDDYPDDDSIKNIILQVDGLLTDEFLKGKRHVLLHWQNGIKNGDIVTQILHLTGGCGAYRFYHPTIKLQPKESHSNNTFFDLGPFTRIQRDQIILLAKNVGFERKSIVNDCTVWMQDLLAAMVDAGLLSQDKFDEIDRGIPLSARVPEIRDSKAA</sequence>
<comment type="caution">
    <text evidence="1">The sequence shown here is derived from an EMBL/GenBank/DDBJ whole genome shotgun (WGS) entry which is preliminary data.</text>
</comment>
<reference evidence="1" key="2">
    <citation type="journal article" date="2022" name="New Phytol.">
        <title>Evolutionary transition to the ectomycorrhizal habit in the genomes of a hyperdiverse lineage of mushroom-forming fungi.</title>
        <authorList>
            <person name="Looney B."/>
            <person name="Miyauchi S."/>
            <person name="Morin E."/>
            <person name="Drula E."/>
            <person name="Courty P.E."/>
            <person name="Kohler A."/>
            <person name="Kuo A."/>
            <person name="LaButti K."/>
            <person name="Pangilinan J."/>
            <person name="Lipzen A."/>
            <person name="Riley R."/>
            <person name="Andreopoulos W."/>
            <person name="He G."/>
            <person name="Johnson J."/>
            <person name="Nolan M."/>
            <person name="Tritt A."/>
            <person name="Barry K.W."/>
            <person name="Grigoriev I.V."/>
            <person name="Nagy L.G."/>
            <person name="Hibbett D."/>
            <person name="Henrissat B."/>
            <person name="Matheny P.B."/>
            <person name="Labbe J."/>
            <person name="Martin F.M."/>
        </authorList>
    </citation>
    <scope>NUCLEOTIDE SEQUENCE</scope>
    <source>
        <strain evidence="1">EC-137</strain>
    </source>
</reference>
<accession>A0ACB8QMM3</accession>